<name>A0A428N8H3_9BACI</name>
<keyword evidence="3" id="KW-0812">Transmembrane</keyword>
<evidence type="ECO:0000256" key="3">
    <source>
        <dbReference type="ARBA" id="ARBA00022692"/>
    </source>
</evidence>
<dbReference type="AlphaFoldDB" id="A0A428N8H3"/>
<evidence type="ECO:0000256" key="5">
    <source>
        <dbReference type="ARBA" id="ARBA00023136"/>
    </source>
</evidence>
<reference evidence="6 7" key="1">
    <citation type="submission" date="2018-10" db="EMBL/GenBank/DDBJ databases">
        <title>Draft genome sequence of Bacillus salarius IM0101, isolated from a hypersaline soil in Inner Mongolia, China.</title>
        <authorList>
            <person name="Yamprayoonswat W."/>
            <person name="Boonvisut S."/>
            <person name="Jumpathong W."/>
            <person name="Sittihan S."/>
            <person name="Ruangsuj P."/>
            <person name="Wanthongcharoen S."/>
            <person name="Thongpramul N."/>
            <person name="Pimmason S."/>
            <person name="Yu B."/>
            <person name="Yasawong M."/>
        </authorList>
    </citation>
    <scope>NUCLEOTIDE SEQUENCE [LARGE SCALE GENOMIC DNA]</scope>
    <source>
        <strain evidence="6 7">IM0101</strain>
    </source>
</reference>
<dbReference type="OrthoDB" id="9787430at2"/>
<evidence type="ECO:0000256" key="4">
    <source>
        <dbReference type="ARBA" id="ARBA00022989"/>
    </source>
</evidence>
<dbReference type="Proteomes" id="UP000275076">
    <property type="component" value="Unassembled WGS sequence"/>
</dbReference>
<comment type="subcellular location">
    <subcellularLocation>
        <location evidence="1">Endomembrane system</location>
    </subcellularLocation>
</comment>
<organism evidence="6 7">
    <name type="scientific">Salibacterium salarium</name>
    <dbReference type="NCBI Taxonomy" id="284579"/>
    <lineage>
        <taxon>Bacteria</taxon>
        <taxon>Bacillati</taxon>
        <taxon>Bacillota</taxon>
        <taxon>Bacilli</taxon>
        <taxon>Bacillales</taxon>
        <taxon>Bacillaceae</taxon>
    </lineage>
</organism>
<evidence type="ECO:0000256" key="1">
    <source>
        <dbReference type="ARBA" id="ARBA00004308"/>
    </source>
</evidence>
<accession>A0A428N8H3</accession>
<dbReference type="Pfam" id="PF04286">
    <property type="entry name" value="DUF445"/>
    <property type="match status" value="1"/>
</dbReference>
<dbReference type="EMBL" id="RBVX01000003">
    <property type="protein sequence ID" value="RSL34658.1"/>
    <property type="molecule type" value="Genomic_DNA"/>
</dbReference>
<comment type="similarity">
    <text evidence="2">Belongs to the UPF0754 family.</text>
</comment>
<protein>
    <submittedName>
        <fullName evidence="6">DUF445 family protein</fullName>
    </submittedName>
</protein>
<dbReference type="PANTHER" id="PTHR35791:SF1">
    <property type="entry name" value="UPF0754 MEMBRANE PROTEIN YHEB"/>
    <property type="match status" value="1"/>
</dbReference>
<sequence>MIIIGAVIGGVTNSLAIKMLFRPYRPVYVGKWRLPFTPGLIPKRRGEMAEQMGKMVVTHLLTPERIREKLDNPYFVKK</sequence>
<keyword evidence="7" id="KW-1185">Reference proteome</keyword>
<dbReference type="GO" id="GO:0012505">
    <property type="term" value="C:endomembrane system"/>
    <property type="evidence" value="ECO:0007669"/>
    <property type="project" value="UniProtKB-SubCell"/>
</dbReference>
<proteinExistence type="inferred from homology"/>
<evidence type="ECO:0000256" key="2">
    <source>
        <dbReference type="ARBA" id="ARBA00008053"/>
    </source>
</evidence>
<keyword evidence="4" id="KW-1133">Transmembrane helix</keyword>
<keyword evidence="5" id="KW-0472">Membrane</keyword>
<dbReference type="PANTHER" id="PTHR35791">
    <property type="entry name" value="UPF0754 MEMBRANE PROTEIN YHEB"/>
    <property type="match status" value="1"/>
</dbReference>
<evidence type="ECO:0000313" key="6">
    <source>
        <dbReference type="EMBL" id="RSL34658.1"/>
    </source>
</evidence>
<dbReference type="InterPro" id="IPR007383">
    <property type="entry name" value="DUF445"/>
</dbReference>
<gene>
    <name evidence="6" type="ORF">D7Z54_04125</name>
</gene>
<comment type="caution">
    <text evidence="6">The sequence shown here is derived from an EMBL/GenBank/DDBJ whole genome shotgun (WGS) entry which is preliminary data.</text>
</comment>
<evidence type="ECO:0000313" key="7">
    <source>
        <dbReference type="Proteomes" id="UP000275076"/>
    </source>
</evidence>